<reference evidence="5 6" key="1">
    <citation type="submission" date="2020-02" db="EMBL/GenBank/DDBJ databases">
        <title>Genome sequencing for Kineobactrum sp. M2.</title>
        <authorList>
            <person name="Park S.-J."/>
        </authorList>
    </citation>
    <scope>NUCLEOTIDE SEQUENCE [LARGE SCALE GENOMIC DNA]</scope>
    <source>
        <strain evidence="5 6">M2</strain>
    </source>
</reference>
<evidence type="ECO:0000256" key="3">
    <source>
        <dbReference type="SAM" id="MobiDB-lite"/>
    </source>
</evidence>
<name>A0A6C0U3J7_9GAMM</name>
<dbReference type="Proteomes" id="UP000477680">
    <property type="component" value="Chromosome"/>
</dbReference>
<evidence type="ECO:0000256" key="2">
    <source>
        <dbReference type="PROSITE-ProRule" id="PRU01248"/>
    </source>
</evidence>
<evidence type="ECO:0000313" key="5">
    <source>
        <dbReference type="EMBL" id="QIB66508.1"/>
    </source>
</evidence>
<protein>
    <submittedName>
        <fullName evidence="5">Site-specific integrase</fullName>
    </submittedName>
</protein>
<dbReference type="EMBL" id="CP048711">
    <property type="protein sequence ID" value="QIB66508.1"/>
    <property type="molecule type" value="Genomic_DNA"/>
</dbReference>
<dbReference type="AlphaFoldDB" id="A0A6C0U3J7"/>
<proteinExistence type="predicted"/>
<evidence type="ECO:0000313" key="6">
    <source>
        <dbReference type="Proteomes" id="UP000477680"/>
    </source>
</evidence>
<feature type="region of interest" description="Disordered" evidence="3">
    <location>
        <begin position="89"/>
        <end position="125"/>
    </location>
</feature>
<accession>A0A6C0U3J7</accession>
<dbReference type="GO" id="GO:0015074">
    <property type="term" value="P:DNA integration"/>
    <property type="evidence" value="ECO:0007669"/>
    <property type="project" value="UniProtKB-KW"/>
</dbReference>
<dbReference type="PROSITE" id="PS51900">
    <property type="entry name" value="CB"/>
    <property type="match status" value="1"/>
</dbReference>
<evidence type="ECO:0000259" key="4">
    <source>
        <dbReference type="PROSITE" id="PS51900"/>
    </source>
</evidence>
<evidence type="ECO:0000256" key="1">
    <source>
        <dbReference type="ARBA" id="ARBA00022908"/>
    </source>
</evidence>
<gene>
    <name evidence="5" type="ORF">G3T16_15000</name>
</gene>
<dbReference type="InterPro" id="IPR044068">
    <property type="entry name" value="CB"/>
</dbReference>
<dbReference type="KEGG" id="kim:G3T16_15000"/>
<feature type="domain" description="Core-binding (CB)" evidence="4">
    <location>
        <begin position="1"/>
        <end position="62"/>
    </location>
</feature>
<keyword evidence="2" id="KW-0238">DNA-binding</keyword>
<dbReference type="GO" id="GO:0003677">
    <property type="term" value="F:DNA binding"/>
    <property type="evidence" value="ECO:0007669"/>
    <property type="project" value="UniProtKB-UniRule"/>
</dbReference>
<keyword evidence="6" id="KW-1185">Reference proteome</keyword>
<organism evidence="5 6">
    <name type="scientific">Kineobactrum salinum</name>
    <dbReference type="NCBI Taxonomy" id="2708301"/>
    <lineage>
        <taxon>Bacteria</taxon>
        <taxon>Pseudomonadati</taxon>
        <taxon>Pseudomonadota</taxon>
        <taxon>Gammaproteobacteria</taxon>
        <taxon>Cellvibrionales</taxon>
        <taxon>Halieaceae</taxon>
        <taxon>Kineobactrum</taxon>
    </lineage>
</organism>
<sequence>MSSYLPIVRQFLTERFSDAAVELEALCPQDAHHFVLRHARRGSRSRAQLTVTALRSFFRFLYRRGEITDEEQDVIDKILAHLHKKEQADPALPLLTPPSRAPPETLALFPGKDSGPTALDQQGRQ</sequence>
<keyword evidence="1" id="KW-0229">DNA integration</keyword>